<evidence type="ECO:0000313" key="2">
    <source>
        <dbReference type="EMBL" id="CAL8145970.1"/>
    </source>
</evidence>
<feature type="compositionally biased region" description="Low complexity" evidence="1">
    <location>
        <begin position="168"/>
        <end position="179"/>
    </location>
</feature>
<feature type="compositionally biased region" description="Pro residues" evidence="1">
    <location>
        <begin position="242"/>
        <end position="256"/>
    </location>
</feature>
<keyword evidence="3" id="KW-1185">Reference proteome</keyword>
<comment type="caution">
    <text evidence="2">The sequence shown here is derived from an EMBL/GenBank/DDBJ whole genome shotgun (WGS) entry which is preliminary data.</text>
</comment>
<feature type="region of interest" description="Disordered" evidence="1">
    <location>
        <begin position="116"/>
        <end position="284"/>
    </location>
</feature>
<feature type="region of interest" description="Disordered" evidence="1">
    <location>
        <begin position="41"/>
        <end position="92"/>
    </location>
</feature>
<feature type="compositionally biased region" description="Polar residues" evidence="1">
    <location>
        <begin position="145"/>
        <end position="154"/>
    </location>
</feature>
<dbReference type="EMBL" id="CAXLJM020000164">
    <property type="protein sequence ID" value="CAL8145970.1"/>
    <property type="molecule type" value="Genomic_DNA"/>
</dbReference>
<feature type="compositionally biased region" description="Pro residues" evidence="1">
    <location>
        <begin position="180"/>
        <end position="201"/>
    </location>
</feature>
<feature type="compositionally biased region" description="Low complexity" evidence="1">
    <location>
        <begin position="56"/>
        <end position="78"/>
    </location>
</feature>
<organism evidence="2 3">
    <name type="scientific">Orchesella dallaii</name>
    <dbReference type="NCBI Taxonomy" id="48710"/>
    <lineage>
        <taxon>Eukaryota</taxon>
        <taxon>Metazoa</taxon>
        <taxon>Ecdysozoa</taxon>
        <taxon>Arthropoda</taxon>
        <taxon>Hexapoda</taxon>
        <taxon>Collembola</taxon>
        <taxon>Entomobryomorpha</taxon>
        <taxon>Entomobryoidea</taxon>
        <taxon>Orchesellidae</taxon>
        <taxon>Orchesellinae</taxon>
        <taxon>Orchesella</taxon>
    </lineage>
</organism>
<name>A0ABP1S7C6_9HEXA</name>
<reference evidence="2 3" key="1">
    <citation type="submission" date="2024-08" db="EMBL/GenBank/DDBJ databases">
        <authorList>
            <person name="Cucini C."/>
            <person name="Frati F."/>
        </authorList>
    </citation>
    <scope>NUCLEOTIDE SEQUENCE [LARGE SCALE GENOMIC DNA]</scope>
</reference>
<gene>
    <name evidence="2" type="ORF">ODALV1_LOCUS30660</name>
</gene>
<feature type="compositionally biased region" description="Basic and acidic residues" evidence="1">
    <location>
        <begin position="273"/>
        <end position="284"/>
    </location>
</feature>
<sequence length="284" mass="28084">MSCNPLDTSMIFLMNSIAFYIVGALLVSSVLGAPQMFNTDMGNKGGSHDTTNNNNVSPGSPPTASGGPVSGPVPTKPGAPAATGNPNVPNIPSILAKSQAQVQKSQALIEKMGLNKKAPATPPQGGEAGPGPNHPPPTGAAATGSGPSFTTDTGNVDGDHKTTNNNKAPGGVVPSVAPAGPGPIPAEPKGPAVDPIPPISPNPAASSGGDFNSDVGNIDGDHKTMNNNHAGGSPAPVEPIHDPVPPIAPAPTPAPKEAPTGGATFNTDIGNEGGDHKTENNNHM</sequence>
<evidence type="ECO:0000256" key="1">
    <source>
        <dbReference type="SAM" id="MobiDB-lite"/>
    </source>
</evidence>
<protein>
    <submittedName>
        <fullName evidence="2">Uncharacterized protein</fullName>
    </submittedName>
</protein>
<evidence type="ECO:0000313" key="3">
    <source>
        <dbReference type="Proteomes" id="UP001642540"/>
    </source>
</evidence>
<proteinExistence type="predicted"/>
<dbReference type="Proteomes" id="UP001642540">
    <property type="component" value="Unassembled WGS sequence"/>
</dbReference>
<accession>A0ABP1S7C6</accession>